<accession>A0A9X3NPX5</accession>
<dbReference type="Proteomes" id="UP001140076">
    <property type="component" value="Unassembled WGS sequence"/>
</dbReference>
<reference evidence="2" key="1">
    <citation type="submission" date="2021-10" db="EMBL/GenBank/DDBJ databases">
        <title>Streptomonospora sp. nov., isolated from mangrove soil.</title>
        <authorList>
            <person name="Chen X."/>
            <person name="Ge X."/>
            <person name="Liu W."/>
        </authorList>
    </citation>
    <scope>NUCLEOTIDE SEQUENCE</scope>
    <source>
        <strain evidence="2">S1-112</strain>
    </source>
</reference>
<evidence type="ECO:0000313" key="2">
    <source>
        <dbReference type="EMBL" id="MDA0565779.1"/>
    </source>
</evidence>
<feature type="region of interest" description="Disordered" evidence="1">
    <location>
        <begin position="387"/>
        <end position="422"/>
    </location>
</feature>
<dbReference type="Pfam" id="PF09661">
    <property type="entry name" value="DUF2398"/>
    <property type="match status" value="1"/>
</dbReference>
<evidence type="ECO:0000256" key="1">
    <source>
        <dbReference type="SAM" id="MobiDB-lite"/>
    </source>
</evidence>
<dbReference type="RefSeq" id="WP_270073051.1">
    <property type="nucleotide sequence ID" value="NZ_JAJAQC010000026.1"/>
</dbReference>
<comment type="caution">
    <text evidence="2">The sequence shown here is derived from an EMBL/GenBank/DDBJ whole genome shotgun (WGS) entry which is preliminary data.</text>
</comment>
<sequence length="422" mass="44798">MTATDDIALIGERQAAARRLLADPIVTARTHPDDFAVIRSHSDWLIQRFRRVLGYELKVAADHARLVKTGLVSGTTRPLTRPSGAYFSPRTYSYLALSLAVLVEAPARLTAAGLAADVSAAAAEAGLDLDPRRRMGERRAFAAALRRLADWGALSEEQGRLPAYAADSSHEVHLAVHHDVVRRVVAHPPHATDDPAAFVADMDATDPAGEDAGEVALRRALAETAVVYRADLSERQRRRLAAHQWRAVAELGDLLGCDAEIRAEGVALIMPGDTGADAVAAFPSAGPVGQAALLLVERLVARLRPAAPQTRVEVPADVLEEELARVTAAQTAGGGERTALRHEPDPATLAARVLRLLCDTRLMHHPRPDAGDRSGWWLLAAAARYGGRPSAAPAPDGPPGASADDTGRHRRPAPQAAPGSAL</sequence>
<gene>
    <name evidence="2" type="ORF">LG943_15865</name>
</gene>
<proteinExistence type="predicted"/>
<keyword evidence="3" id="KW-1185">Reference proteome</keyword>
<name>A0A9X3NPX5_9ACTN</name>
<dbReference type="EMBL" id="JAJAQC010000026">
    <property type="protein sequence ID" value="MDA0565779.1"/>
    <property type="molecule type" value="Genomic_DNA"/>
</dbReference>
<dbReference type="InterPro" id="IPR013494">
    <property type="entry name" value="CHP02678"/>
</dbReference>
<feature type="compositionally biased region" description="Low complexity" evidence="1">
    <location>
        <begin position="389"/>
        <end position="404"/>
    </location>
</feature>
<protein>
    <submittedName>
        <fullName evidence="2">TIGR02678 family protein</fullName>
    </submittedName>
</protein>
<organism evidence="2 3">
    <name type="scientific">Streptomonospora mangrovi</name>
    <dbReference type="NCBI Taxonomy" id="2883123"/>
    <lineage>
        <taxon>Bacteria</taxon>
        <taxon>Bacillati</taxon>
        <taxon>Actinomycetota</taxon>
        <taxon>Actinomycetes</taxon>
        <taxon>Streptosporangiales</taxon>
        <taxon>Nocardiopsidaceae</taxon>
        <taxon>Streptomonospora</taxon>
    </lineage>
</organism>
<evidence type="ECO:0000313" key="3">
    <source>
        <dbReference type="Proteomes" id="UP001140076"/>
    </source>
</evidence>
<dbReference type="AlphaFoldDB" id="A0A9X3NPX5"/>